<dbReference type="Pfam" id="PF01232">
    <property type="entry name" value="Mannitol_dh"/>
    <property type="match status" value="1"/>
</dbReference>
<protein>
    <recommendedName>
        <fullName evidence="3">Mannitol-1-phosphate 5-dehydrogenase</fullName>
        <ecNumber evidence="2">1.1.1.17</ecNumber>
    </recommendedName>
</protein>
<dbReference type="PANTHER" id="PTHR43362:SF1">
    <property type="entry name" value="MANNITOL DEHYDROGENASE 2-RELATED"/>
    <property type="match status" value="1"/>
</dbReference>
<dbReference type="OrthoDB" id="271711at2"/>
<organism evidence="9 10">
    <name type="scientific">Sanguibacter antarcticus</name>
    <dbReference type="NCBI Taxonomy" id="372484"/>
    <lineage>
        <taxon>Bacteria</taxon>
        <taxon>Bacillati</taxon>
        <taxon>Actinomycetota</taxon>
        <taxon>Actinomycetes</taxon>
        <taxon>Micrococcales</taxon>
        <taxon>Sanguibacteraceae</taxon>
        <taxon>Sanguibacter</taxon>
    </lineage>
</organism>
<proteinExistence type="inferred from homology"/>
<sequence>MVEHQGYPERADRQDDEALSNGRLSFATLASALDHSGPDHGALDLGAPSGTVAGPAVDPHAVTIGIVHLGVGAFHRAHQAVVTEDAAAATGETTWGILGVTQRSTTVLDQLAPQDGLYGVLTPGPDAPSLRIVGSVRDVAFPGTDTARILAAIAAPTTHVVSLTVTEKGYRTRPDGALDVTDPDVVVDQAAFRAEIDGTSGATVHDEHGHPAEVVPARSPIGLLVRGLALRYAESGAPVTVLSCDNIVRNGHVVQRLVTQFIEAVVTDDDSTGLRTWLASCVTFPCTVVDRIVPATTDAHRAAAQALTGVRDEALVVGEPFLQWVVEDRFAGPRPAWERAGATFTDDVTPFEQAKLRMLNGTHCLLAYLGALAGHRFVADAVADPDLAAAARELLLDDVVPTLVAPPGVDLAEYAESILRRFADPSTGHTTVQVAIDGSTKLPIRLLGTVADRLAAGSVPNGAARAVAAWIVFVARGTTFAGAPLVLDDPLAPVLRAAATGPDAGPDTGPDAGLVARMLALRQVFPATLAEHAGFRATVELHVTELLGRFDT</sequence>
<dbReference type="Proteomes" id="UP000225548">
    <property type="component" value="Unassembled WGS sequence"/>
</dbReference>
<accession>A0A2A9E7V9</accession>
<dbReference type="EC" id="1.1.1.17" evidence="2"/>
<evidence type="ECO:0000259" key="7">
    <source>
        <dbReference type="Pfam" id="PF01232"/>
    </source>
</evidence>
<evidence type="ECO:0000256" key="3">
    <source>
        <dbReference type="ARBA" id="ARBA00016219"/>
    </source>
</evidence>
<evidence type="ECO:0000256" key="2">
    <source>
        <dbReference type="ARBA" id="ARBA00012939"/>
    </source>
</evidence>
<dbReference type="InterPro" id="IPR050988">
    <property type="entry name" value="Mannitol_DH/Oxidoreductase"/>
</dbReference>
<evidence type="ECO:0000256" key="6">
    <source>
        <dbReference type="ARBA" id="ARBA00048615"/>
    </source>
</evidence>
<evidence type="ECO:0000313" key="10">
    <source>
        <dbReference type="Proteomes" id="UP000225548"/>
    </source>
</evidence>
<evidence type="ECO:0000256" key="1">
    <source>
        <dbReference type="ARBA" id="ARBA00006541"/>
    </source>
</evidence>
<gene>
    <name evidence="9" type="ORF">ATL42_2218</name>
</gene>
<dbReference type="InterPro" id="IPR013131">
    <property type="entry name" value="Mannitol_DH_N"/>
</dbReference>
<dbReference type="PROSITE" id="PS00974">
    <property type="entry name" value="MANNITOL_DHGENASE"/>
    <property type="match status" value="1"/>
</dbReference>
<reference evidence="9 10" key="1">
    <citation type="submission" date="2017-10" db="EMBL/GenBank/DDBJ databases">
        <title>Sequencing the genomes of 1000 actinobacteria strains.</title>
        <authorList>
            <person name="Klenk H.-P."/>
        </authorList>
    </citation>
    <scope>NUCLEOTIDE SEQUENCE [LARGE SCALE GENOMIC DNA]</scope>
    <source>
        <strain evidence="9 10">DSM 18966</strain>
    </source>
</reference>
<comment type="catalytic activity">
    <reaction evidence="6">
        <text>D-mannitol 1-phosphate + NAD(+) = beta-D-fructose 6-phosphate + NADH + H(+)</text>
        <dbReference type="Rhea" id="RHEA:19661"/>
        <dbReference type="ChEBI" id="CHEBI:15378"/>
        <dbReference type="ChEBI" id="CHEBI:57540"/>
        <dbReference type="ChEBI" id="CHEBI:57634"/>
        <dbReference type="ChEBI" id="CHEBI:57945"/>
        <dbReference type="ChEBI" id="CHEBI:61381"/>
        <dbReference type="EC" id="1.1.1.17"/>
    </reaction>
</comment>
<dbReference type="Gene3D" id="3.40.50.720">
    <property type="entry name" value="NAD(P)-binding Rossmann-like Domain"/>
    <property type="match status" value="1"/>
</dbReference>
<evidence type="ECO:0000256" key="4">
    <source>
        <dbReference type="ARBA" id="ARBA00023002"/>
    </source>
</evidence>
<evidence type="ECO:0000313" key="9">
    <source>
        <dbReference type="EMBL" id="PFG34312.1"/>
    </source>
</evidence>
<dbReference type="InterPro" id="IPR013328">
    <property type="entry name" value="6PGD_dom2"/>
</dbReference>
<keyword evidence="5" id="KW-0520">NAD</keyword>
<keyword evidence="10" id="KW-1185">Reference proteome</keyword>
<comment type="caution">
    <text evidence="9">The sequence shown here is derived from an EMBL/GenBank/DDBJ whole genome shotgun (WGS) entry which is preliminary data.</text>
</comment>
<keyword evidence="4" id="KW-0560">Oxidoreductase</keyword>
<dbReference type="RefSeq" id="WP_098456516.1">
    <property type="nucleotide sequence ID" value="NZ_PDJG01000001.1"/>
</dbReference>
<feature type="domain" description="Mannitol dehydrogenase N-terminal" evidence="7">
    <location>
        <begin position="65"/>
        <end position="338"/>
    </location>
</feature>
<dbReference type="AlphaFoldDB" id="A0A2A9E7V9"/>
<comment type="similarity">
    <text evidence="1">Belongs to the mannitol dehydrogenase family.</text>
</comment>
<dbReference type="GO" id="GO:0008926">
    <property type="term" value="F:mannitol-1-phosphate 5-dehydrogenase activity"/>
    <property type="evidence" value="ECO:0007669"/>
    <property type="project" value="UniProtKB-EC"/>
</dbReference>
<dbReference type="Pfam" id="PF08125">
    <property type="entry name" value="Mannitol_dh_C"/>
    <property type="match status" value="1"/>
</dbReference>
<dbReference type="Gene3D" id="1.10.1040.10">
    <property type="entry name" value="N-(1-d-carboxylethyl)-l-norvaline Dehydrogenase, domain 2"/>
    <property type="match status" value="1"/>
</dbReference>
<dbReference type="EMBL" id="PDJG01000001">
    <property type="protein sequence ID" value="PFG34312.1"/>
    <property type="molecule type" value="Genomic_DNA"/>
</dbReference>
<dbReference type="SUPFAM" id="SSF48179">
    <property type="entry name" value="6-phosphogluconate dehydrogenase C-terminal domain-like"/>
    <property type="match status" value="1"/>
</dbReference>
<dbReference type="InterPro" id="IPR036291">
    <property type="entry name" value="NAD(P)-bd_dom_sf"/>
</dbReference>
<dbReference type="SUPFAM" id="SSF51735">
    <property type="entry name" value="NAD(P)-binding Rossmann-fold domains"/>
    <property type="match status" value="1"/>
</dbReference>
<evidence type="ECO:0000256" key="5">
    <source>
        <dbReference type="ARBA" id="ARBA00023027"/>
    </source>
</evidence>
<dbReference type="PANTHER" id="PTHR43362">
    <property type="entry name" value="MANNITOL DEHYDROGENASE DSF1-RELATED"/>
    <property type="match status" value="1"/>
</dbReference>
<dbReference type="GO" id="GO:0019594">
    <property type="term" value="P:mannitol metabolic process"/>
    <property type="evidence" value="ECO:0007669"/>
    <property type="project" value="InterPro"/>
</dbReference>
<dbReference type="InterPro" id="IPR023027">
    <property type="entry name" value="Mannitol_DH_CS"/>
</dbReference>
<dbReference type="InterPro" id="IPR008927">
    <property type="entry name" value="6-PGluconate_DH-like_C_sf"/>
</dbReference>
<dbReference type="InterPro" id="IPR013118">
    <property type="entry name" value="Mannitol_DH_C"/>
</dbReference>
<name>A0A2A9E7V9_9MICO</name>
<evidence type="ECO:0000259" key="8">
    <source>
        <dbReference type="Pfam" id="PF08125"/>
    </source>
</evidence>
<feature type="domain" description="Mannitol dehydrogenase C-terminal" evidence="8">
    <location>
        <begin position="347"/>
        <end position="506"/>
    </location>
</feature>